<dbReference type="GO" id="GO:0050482">
    <property type="term" value="P:arachidonate secretion"/>
    <property type="evidence" value="ECO:0007669"/>
    <property type="project" value="InterPro"/>
</dbReference>
<feature type="chain" id="PRO_5011612803" evidence="2">
    <location>
        <begin position="22"/>
        <end position="196"/>
    </location>
</feature>
<dbReference type="RefSeq" id="WP_091944229.1">
    <property type="nucleotide sequence ID" value="NZ_FOSV01000005.1"/>
</dbReference>
<evidence type="ECO:0000313" key="3">
    <source>
        <dbReference type="EMBL" id="SFK87835.1"/>
    </source>
</evidence>
<sequence length="196" mass="20067">MRPALLLLAATLLAVPQAVFAQAAPAPTTVEAVPATEDDTPPGPPPPLPDLADPNGRTGSALSEPDERSGIPKSLRASGSRAGGPANDLNPSGRAEAPAPPKGELVNVLTGRTLFHGNYCGKGNRGEDVPPIDALDTACMHHDACYGAAGYSSCACDATLRREATAVSDDPSVPLETRRRALSVTQAAGAMECRQP</sequence>
<evidence type="ECO:0000313" key="4">
    <source>
        <dbReference type="Proteomes" id="UP000198804"/>
    </source>
</evidence>
<feature type="signal peptide" evidence="2">
    <location>
        <begin position="1"/>
        <end position="21"/>
    </location>
</feature>
<dbReference type="InterPro" id="IPR036444">
    <property type="entry name" value="PLipase_A2_dom_sf"/>
</dbReference>
<gene>
    <name evidence="3" type="ORF">SAMN04488125_105148</name>
</gene>
<dbReference type="STRING" id="414703.SAMN04488125_105148"/>
<reference evidence="4" key="1">
    <citation type="submission" date="2016-10" db="EMBL/GenBank/DDBJ databases">
        <authorList>
            <person name="Varghese N."/>
            <person name="Submissions S."/>
        </authorList>
    </citation>
    <scope>NUCLEOTIDE SEQUENCE [LARGE SCALE GENOMIC DNA]</scope>
    <source>
        <strain evidence="4">CGMCC 1.6474</strain>
    </source>
</reference>
<dbReference type="EMBL" id="FOSV01000005">
    <property type="protein sequence ID" value="SFK87835.1"/>
    <property type="molecule type" value="Genomic_DNA"/>
</dbReference>
<accession>A0A1I4D3W4</accession>
<keyword evidence="4" id="KW-1185">Reference proteome</keyword>
<dbReference type="Gene3D" id="1.20.90.10">
    <property type="entry name" value="Phospholipase A2 domain"/>
    <property type="match status" value="1"/>
</dbReference>
<name>A0A1I4D3W4_9HYPH</name>
<evidence type="ECO:0000256" key="1">
    <source>
        <dbReference type="SAM" id="MobiDB-lite"/>
    </source>
</evidence>
<keyword evidence="2" id="KW-0732">Signal</keyword>
<proteinExistence type="predicted"/>
<dbReference type="Proteomes" id="UP000198804">
    <property type="component" value="Unassembled WGS sequence"/>
</dbReference>
<dbReference type="SUPFAM" id="SSF48619">
    <property type="entry name" value="Phospholipase A2, PLA2"/>
    <property type="match status" value="1"/>
</dbReference>
<dbReference type="OrthoDB" id="8087013at2"/>
<organism evidence="3 4">
    <name type="scientific">Methylorubrum salsuginis</name>
    <dbReference type="NCBI Taxonomy" id="414703"/>
    <lineage>
        <taxon>Bacteria</taxon>
        <taxon>Pseudomonadati</taxon>
        <taxon>Pseudomonadota</taxon>
        <taxon>Alphaproteobacteria</taxon>
        <taxon>Hyphomicrobiales</taxon>
        <taxon>Methylobacteriaceae</taxon>
        <taxon>Methylorubrum</taxon>
    </lineage>
</organism>
<dbReference type="GO" id="GO:0006644">
    <property type="term" value="P:phospholipid metabolic process"/>
    <property type="evidence" value="ECO:0007669"/>
    <property type="project" value="InterPro"/>
</dbReference>
<feature type="region of interest" description="Disordered" evidence="1">
    <location>
        <begin position="33"/>
        <end position="103"/>
    </location>
</feature>
<evidence type="ECO:0000256" key="2">
    <source>
        <dbReference type="SAM" id="SignalP"/>
    </source>
</evidence>
<dbReference type="AlphaFoldDB" id="A0A1I4D3W4"/>
<protein>
    <submittedName>
        <fullName evidence="3">Phospholipase A2</fullName>
    </submittedName>
</protein>
<dbReference type="GO" id="GO:0004623">
    <property type="term" value="F:phospholipase A2 activity"/>
    <property type="evidence" value="ECO:0007669"/>
    <property type="project" value="InterPro"/>
</dbReference>